<dbReference type="Pfam" id="PF16740">
    <property type="entry name" value="SKA2"/>
    <property type="match status" value="1"/>
</dbReference>
<keyword evidence="17" id="KW-1185">Reference proteome</keyword>
<reference evidence="16" key="1">
    <citation type="submission" date="2020-02" db="EMBL/GenBank/DDBJ databases">
        <authorList>
            <person name="Scholz U."/>
            <person name="Mascher M."/>
            <person name="Fiebig A."/>
        </authorList>
    </citation>
    <scope>NUCLEOTIDE SEQUENCE</scope>
</reference>
<evidence type="ECO:0000256" key="14">
    <source>
        <dbReference type="SAM" id="Coils"/>
    </source>
</evidence>
<feature type="coiled-coil region" evidence="14">
    <location>
        <begin position="60"/>
        <end position="87"/>
    </location>
</feature>
<keyword evidence="14" id="KW-0175">Coiled coil</keyword>
<keyword evidence="11" id="KW-0131">Cell cycle</keyword>
<dbReference type="GO" id="GO:0000940">
    <property type="term" value="C:outer kinetochore"/>
    <property type="evidence" value="ECO:0007669"/>
    <property type="project" value="InterPro"/>
</dbReference>
<keyword evidence="9" id="KW-0995">Kinetochore</keyword>
<gene>
    <name evidence="16" type="ORF">SI8410_14018799</name>
</gene>
<comment type="similarity">
    <text evidence="3">Belongs to the SKA2 family.</text>
</comment>
<keyword evidence="5" id="KW-0963">Cytoplasm</keyword>
<dbReference type="OrthoDB" id="193920at2759"/>
<keyword evidence="6" id="KW-0132">Cell division</keyword>
<evidence type="ECO:0000256" key="3">
    <source>
        <dbReference type="ARBA" id="ARBA00010684"/>
    </source>
</evidence>
<keyword evidence="10" id="KW-0206">Cytoskeleton</keyword>
<evidence type="ECO:0000256" key="4">
    <source>
        <dbReference type="ARBA" id="ARBA00022454"/>
    </source>
</evidence>
<evidence type="ECO:0000313" key="17">
    <source>
        <dbReference type="Proteomes" id="UP000663760"/>
    </source>
</evidence>
<keyword evidence="8" id="KW-0498">Mitosis</keyword>
<dbReference type="GO" id="GO:0051301">
    <property type="term" value="P:cell division"/>
    <property type="evidence" value="ECO:0007669"/>
    <property type="project" value="UniProtKB-KW"/>
</dbReference>
<sequence length="160" mass="18370">MGEPRRQQREWRRQHPALDEVANLLNKANRDLCAVQHHLEKEFQQTYPDHANPYKMVCRIKKIQEDLASLKELCRELLAEKQDFIDKARTTLLGQKISLQRLLASSGLPLISDQDDLAYSNLNQIIDEWSAQVSTKAGDVQDPLSEDINQMLFSSLVQDG</sequence>
<protein>
    <recommendedName>
        <fullName evidence="13">Protein FAM33A</fullName>
    </recommendedName>
</protein>
<dbReference type="InterPro" id="IPR026762">
    <property type="entry name" value="Ska2"/>
</dbReference>
<evidence type="ECO:0000256" key="13">
    <source>
        <dbReference type="ARBA" id="ARBA00029651"/>
    </source>
</evidence>
<dbReference type="PANTHER" id="PTHR32017">
    <property type="entry name" value="SPINDLE AND KINETOCHORE-ASSOCIATED PROTEIN 2"/>
    <property type="match status" value="1"/>
</dbReference>
<feature type="domain" description="Ska2 N-terminal" evidence="15">
    <location>
        <begin position="15"/>
        <end position="123"/>
    </location>
</feature>
<keyword evidence="4" id="KW-0158">Chromosome</keyword>
<dbReference type="InterPro" id="IPR042091">
    <property type="entry name" value="Ska2_N"/>
</dbReference>
<keyword evidence="7" id="KW-0493">Microtubule</keyword>
<evidence type="ECO:0000256" key="1">
    <source>
        <dbReference type="ARBA" id="ARBA00004186"/>
    </source>
</evidence>
<evidence type="ECO:0000256" key="8">
    <source>
        <dbReference type="ARBA" id="ARBA00022776"/>
    </source>
</evidence>
<evidence type="ECO:0000256" key="5">
    <source>
        <dbReference type="ARBA" id="ARBA00022490"/>
    </source>
</evidence>
<evidence type="ECO:0000256" key="2">
    <source>
        <dbReference type="ARBA" id="ARBA00004629"/>
    </source>
</evidence>
<evidence type="ECO:0000256" key="7">
    <source>
        <dbReference type="ARBA" id="ARBA00022701"/>
    </source>
</evidence>
<accession>A0A7I8LDM7</accession>
<dbReference type="AlphaFoldDB" id="A0A7I8LDM7"/>
<proteinExistence type="inferred from homology"/>
<dbReference type="GO" id="GO:0000278">
    <property type="term" value="P:mitotic cell cycle"/>
    <property type="evidence" value="ECO:0007669"/>
    <property type="project" value="TreeGrafter"/>
</dbReference>
<dbReference type="PANTHER" id="PTHR32017:SF3">
    <property type="entry name" value="SPINDLE AND KINETOCHORE-ASSOCIATED PROTEIN 2"/>
    <property type="match status" value="1"/>
</dbReference>
<dbReference type="Gene3D" id="6.10.250.1380">
    <property type="match status" value="1"/>
</dbReference>
<keyword evidence="12" id="KW-0137">Centromere</keyword>
<evidence type="ECO:0000256" key="11">
    <source>
        <dbReference type="ARBA" id="ARBA00023306"/>
    </source>
</evidence>
<dbReference type="GO" id="GO:0007059">
    <property type="term" value="P:chromosome segregation"/>
    <property type="evidence" value="ECO:0007669"/>
    <property type="project" value="InterPro"/>
</dbReference>
<evidence type="ECO:0000313" key="16">
    <source>
        <dbReference type="EMBL" id="CAA7408121.1"/>
    </source>
</evidence>
<evidence type="ECO:0000256" key="12">
    <source>
        <dbReference type="ARBA" id="ARBA00023328"/>
    </source>
</evidence>
<evidence type="ECO:0000259" key="15">
    <source>
        <dbReference type="Pfam" id="PF16740"/>
    </source>
</evidence>
<evidence type="ECO:0000256" key="6">
    <source>
        <dbReference type="ARBA" id="ARBA00022618"/>
    </source>
</evidence>
<comment type="subcellular location">
    <subcellularLocation>
        <location evidence="2">Chromosome</location>
        <location evidence="2">Centromere</location>
        <location evidence="2">Kinetochore</location>
    </subcellularLocation>
    <subcellularLocation>
        <location evidence="1">Cytoplasm</location>
        <location evidence="1">Cytoskeleton</location>
        <location evidence="1">Spindle</location>
    </subcellularLocation>
</comment>
<evidence type="ECO:0000256" key="10">
    <source>
        <dbReference type="ARBA" id="ARBA00023212"/>
    </source>
</evidence>
<dbReference type="GO" id="GO:0005876">
    <property type="term" value="C:spindle microtubule"/>
    <property type="evidence" value="ECO:0007669"/>
    <property type="project" value="InterPro"/>
</dbReference>
<evidence type="ECO:0000256" key="9">
    <source>
        <dbReference type="ARBA" id="ARBA00022838"/>
    </source>
</evidence>
<dbReference type="EMBL" id="LR746277">
    <property type="protein sequence ID" value="CAA7408121.1"/>
    <property type="molecule type" value="Genomic_DNA"/>
</dbReference>
<name>A0A7I8LDM7_SPIIN</name>
<dbReference type="GO" id="GO:0008017">
    <property type="term" value="F:microtubule binding"/>
    <property type="evidence" value="ECO:0007669"/>
    <property type="project" value="InterPro"/>
</dbReference>
<organism evidence="16 17">
    <name type="scientific">Spirodela intermedia</name>
    <name type="common">Intermediate duckweed</name>
    <dbReference type="NCBI Taxonomy" id="51605"/>
    <lineage>
        <taxon>Eukaryota</taxon>
        <taxon>Viridiplantae</taxon>
        <taxon>Streptophyta</taxon>
        <taxon>Embryophyta</taxon>
        <taxon>Tracheophyta</taxon>
        <taxon>Spermatophyta</taxon>
        <taxon>Magnoliopsida</taxon>
        <taxon>Liliopsida</taxon>
        <taxon>Araceae</taxon>
        <taxon>Lemnoideae</taxon>
        <taxon>Spirodela</taxon>
    </lineage>
</organism>
<dbReference type="Proteomes" id="UP000663760">
    <property type="component" value="Chromosome 14"/>
</dbReference>